<comment type="caution">
    <text evidence="3">The sequence shown here is derived from an EMBL/GenBank/DDBJ whole genome shotgun (WGS) entry which is preliminary data.</text>
</comment>
<dbReference type="InterPro" id="IPR000884">
    <property type="entry name" value="TSP1_rpt"/>
</dbReference>
<keyword evidence="2" id="KW-1015">Disulfide bond</keyword>
<evidence type="ECO:0000313" key="3">
    <source>
        <dbReference type="EMBL" id="KAH3812272.1"/>
    </source>
</evidence>
<dbReference type="Gene3D" id="2.20.100.10">
    <property type="entry name" value="Thrombospondin type-1 (TSP1) repeat"/>
    <property type="match status" value="1"/>
</dbReference>
<name>A0A9D4JLY9_DREPO</name>
<accession>A0A9D4JLY9</accession>
<sequence>MWSAYGDCSATCKGGNRTRTRDCTRPEPAWGGAECVGVKFEIGECNTNPCNGIRPLRILVTWQ</sequence>
<dbReference type="PANTHER" id="PTHR22906:SF21">
    <property type="entry name" value="SEMA DOMAIN-CONTAINING PROTEIN"/>
    <property type="match status" value="1"/>
</dbReference>
<dbReference type="Pfam" id="PF00090">
    <property type="entry name" value="TSP_1"/>
    <property type="match status" value="1"/>
</dbReference>
<gene>
    <name evidence="3" type="ORF">DPMN_140698</name>
</gene>
<evidence type="ECO:0000313" key="4">
    <source>
        <dbReference type="Proteomes" id="UP000828390"/>
    </source>
</evidence>
<reference evidence="3" key="1">
    <citation type="journal article" date="2019" name="bioRxiv">
        <title>The Genome of the Zebra Mussel, Dreissena polymorpha: A Resource for Invasive Species Research.</title>
        <authorList>
            <person name="McCartney M.A."/>
            <person name="Auch B."/>
            <person name="Kono T."/>
            <person name="Mallez S."/>
            <person name="Zhang Y."/>
            <person name="Obille A."/>
            <person name="Becker A."/>
            <person name="Abrahante J.E."/>
            <person name="Garbe J."/>
            <person name="Badalamenti J.P."/>
            <person name="Herman A."/>
            <person name="Mangelson H."/>
            <person name="Liachko I."/>
            <person name="Sullivan S."/>
            <person name="Sone E.D."/>
            <person name="Koren S."/>
            <person name="Silverstein K.A.T."/>
            <person name="Beckman K.B."/>
            <person name="Gohl D.M."/>
        </authorList>
    </citation>
    <scope>NUCLEOTIDE SEQUENCE</scope>
    <source>
        <strain evidence="3">Duluth1</strain>
        <tissue evidence="3">Whole animal</tissue>
    </source>
</reference>
<dbReference type="PROSITE" id="PS50092">
    <property type="entry name" value="TSP1"/>
    <property type="match status" value="1"/>
</dbReference>
<evidence type="ECO:0000256" key="2">
    <source>
        <dbReference type="ARBA" id="ARBA00023157"/>
    </source>
</evidence>
<dbReference type="InterPro" id="IPR036383">
    <property type="entry name" value="TSP1_rpt_sf"/>
</dbReference>
<dbReference type="Proteomes" id="UP000828390">
    <property type="component" value="Unassembled WGS sequence"/>
</dbReference>
<dbReference type="SUPFAM" id="SSF82895">
    <property type="entry name" value="TSP-1 type 1 repeat"/>
    <property type="match status" value="1"/>
</dbReference>
<dbReference type="PANTHER" id="PTHR22906">
    <property type="entry name" value="PROPERDIN"/>
    <property type="match status" value="1"/>
</dbReference>
<organism evidence="3 4">
    <name type="scientific">Dreissena polymorpha</name>
    <name type="common">Zebra mussel</name>
    <name type="synonym">Mytilus polymorpha</name>
    <dbReference type="NCBI Taxonomy" id="45954"/>
    <lineage>
        <taxon>Eukaryota</taxon>
        <taxon>Metazoa</taxon>
        <taxon>Spiralia</taxon>
        <taxon>Lophotrochozoa</taxon>
        <taxon>Mollusca</taxon>
        <taxon>Bivalvia</taxon>
        <taxon>Autobranchia</taxon>
        <taxon>Heteroconchia</taxon>
        <taxon>Euheterodonta</taxon>
        <taxon>Imparidentia</taxon>
        <taxon>Neoheterodontei</taxon>
        <taxon>Myida</taxon>
        <taxon>Dreissenoidea</taxon>
        <taxon>Dreissenidae</taxon>
        <taxon>Dreissena</taxon>
    </lineage>
</organism>
<dbReference type="FunFam" id="2.20.100.10:FF:000001">
    <property type="entry name" value="semaphorin-5A isoform X1"/>
    <property type="match status" value="1"/>
</dbReference>
<evidence type="ECO:0000256" key="1">
    <source>
        <dbReference type="ARBA" id="ARBA00022737"/>
    </source>
</evidence>
<dbReference type="AlphaFoldDB" id="A0A9D4JLY9"/>
<dbReference type="SMART" id="SM00209">
    <property type="entry name" value="TSP1"/>
    <property type="match status" value="1"/>
</dbReference>
<keyword evidence="4" id="KW-1185">Reference proteome</keyword>
<dbReference type="InterPro" id="IPR052065">
    <property type="entry name" value="Compl_asym_regulator"/>
</dbReference>
<keyword evidence="1" id="KW-0677">Repeat</keyword>
<proteinExistence type="predicted"/>
<protein>
    <submittedName>
        <fullName evidence="3">Uncharacterized protein</fullName>
    </submittedName>
</protein>
<reference evidence="3" key="2">
    <citation type="submission" date="2020-11" db="EMBL/GenBank/DDBJ databases">
        <authorList>
            <person name="McCartney M.A."/>
            <person name="Auch B."/>
            <person name="Kono T."/>
            <person name="Mallez S."/>
            <person name="Becker A."/>
            <person name="Gohl D.M."/>
            <person name="Silverstein K.A.T."/>
            <person name="Koren S."/>
            <person name="Bechman K.B."/>
            <person name="Herman A."/>
            <person name="Abrahante J.E."/>
            <person name="Garbe J."/>
        </authorList>
    </citation>
    <scope>NUCLEOTIDE SEQUENCE</scope>
    <source>
        <strain evidence="3">Duluth1</strain>
        <tissue evidence="3">Whole animal</tissue>
    </source>
</reference>
<dbReference type="EMBL" id="JAIWYP010000006">
    <property type="protein sequence ID" value="KAH3812272.1"/>
    <property type="molecule type" value="Genomic_DNA"/>
</dbReference>